<dbReference type="InterPro" id="IPR012851">
    <property type="entry name" value="Spore_coat_CotF-like"/>
</dbReference>
<protein>
    <submittedName>
        <fullName evidence="1">Spore coat protein</fullName>
    </submittedName>
</protein>
<dbReference type="Proteomes" id="UP001596109">
    <property type="component" value="Unassembled WGS sequence"/>
</dbReference>
<reference evidence="2" key="1">
    <citation type="journal article" date="2019" name="Int. J. Syst. Evol. Microbiol.">
        <title>The Global Catalogue of Microorganisms (GCM) 10K type strain sequencing project: providing services to taxonomists for standard genome sequencing and annotation.</title>
        <authorList>
            <consortium name="The Broad Institute Genomics Platform"/>
            <consortium name="The Broad Institute Genome Sequencing Center for Infectious Disease"/>
            <person name="Wu L."/>
            <person name="Ma J."/>
        </authorList>
    </citation>
    <scope>NUCLEOTIDE SEQUENCE [LARGE SCALE GENOMIC DNA]</scope>
    <source>
        <strain evidence="2">CGMCC 4.1434</strain>
    </source>
</reference>
<dbReference type="EMBL" id="JBHSNO010000006">
    <property type="protein sequence ID" value="MFC5589773.1"/>
    <property type="molecule type" value="Genomic_DNA"/>
</dbReference>
<accession>A0ABW0TLB8</accession>
<dbReference type="Pfam" id="PF07875">
    <property type="entry name" value="Coat_F"/>
    <property type="match status" value="1"/>
</dbReference>
<comment type="caution">
    <text evidence="1">The sequence shown here is derived from an EMBL/GenBank/DDBJ whole genome shotgun (WGS) entry which is preliminary data.</text>
</comment>
<organism evidence="1 2">
    <name type="scientific">Sporosarcina soli</name>
    <dbReference type="NCBI Taxonomy" id="334736"/>
    <lineage>
        <taxon>Bacteria</taxon>
        <taxon>Bacillati</taxon>
        <taxon>Bacillota</taxon>
        <taxon>Bacilli</taxon>
        <taxon>Bacillales</taxon>
        <taxon>Caryophanaceae</taxon>
        <taxon>Sporosarcina</taxon>
    </lineage>
</organism>
<keyword evidence="1" id="KW-0167">Capsid protein</keyword>
<gene>
    <name evidence="1" type="ORF">ACFPRA_12785</name>
</gene>
<dbReference type="RefSeq" id="WP_381435166.1">
    <property type="nucleotide sequence ID" value="NZ_JBHSNO010000006.1"/>
</dbReference>
<sequence length="105" mass="12398">MAANKKIENPKTELSKKSSITDYDMIHMARATEKMLCSSYLQAMESVSHEQLFSLYTDMLKESYQQQRKLFDLQFQHGWCSFTQVDEQELKSMKEQFANEKKSLK</sequence>
<keyword evidence="2" id="KW-1185">Reference proteome</keyword>
<evidence type="ECO:0000313" key="1">
    <source>
        <dbReference type="EMBL" id="MFC5589773.1"/>
    </source>
</evidence>
<proteinExistence type="predicted"/>
<evidence type="ECO:0000313" key="2">
    <source>
        <dbReference type="Proteomes" id="UP001596109"/>
    </source>
</evidence>
<keyword evidence="1" id="KW-0946">Virion</keyword>
<name>A0ABW0TLB8_9BACL</name>